<comment type="subunit">
    <text evidence="2">Homodimer.</text>
</comment>
<evidence type="ECO:0000256" key="8">
    <source>
        <dbReference type="ARBA" id="ARBA00026106"/>
    </source>
</evidence>
<comment type="catalytic activity">
    <reaction evidence="9">
        <text>L-alanine + 2-oxoglutarate = pyruvate + L-glutamate</text>
        <dbReference type="Rhea" id="RHEA:19453"/>
        <dbReference type="ChEBI" id="CHEBI:15361"/>
        <dbReference type="ChEBI" id="CHEBI:16810"/>
        <dbReference type="ChEBI" id="CHEBI:29985"/>
        <dbReference type="ChEBI" id="CHEBI:57972"/>
        <dbReference type="EC" id="2.6.1.2"/>
    </reaction>
</comment>
<sequence>MSEVVHRISEFITRRDGGAPSYPENIYISPGSQWGLQNILNILVNGEASPKTGVLTPLPSYPTTSNSMVGLGAVTVPYSLCEERGWELQVEELQRALESAKGVCKPVALYVINPGNPTGQVQSRKSMQEVIRFASEKRLFLLADEVYQDCVYGEDCEFVSYKRVLAEMGPPLSDTVELASFHSASKGFMGE</sequence>
<dbReference type="Proteomes" id="UP000314294">
    <property type="component" value="Unassembled WGS sequence"/>
</dbReference>
<evidence type="ECO:0000259" key="10">
    <source>
        <dbReference type="Pfam" id="PF00155"/>
    </source>
</evidence>
<evidence type="ECO:0000256" key="6">
    <source>
        <dbReference type="ARBA" id="ARBA00025708"/>
    </source>
</evidence>
<comment type="similarity">
    <text evidence="7">Belongs to the class-I pyridoxal-phosphate-dependent aminotransferase family. Alanine aminotransferase subfamily.</text>
</comment>
<dbReference type="PANTHER" id="PTHR11751">
    <property type="entry name" value="ALANINE AMINOTRANSFERASE"/>
    <property type="match status" value="1"/>
</dbReference>
<dbReference type="InterPro" id="IPR015421">
    <property type="entry name" value="PyrdxlP-dep_Trfase_major"/>
</dbReference>
<protein>
    <recommendedName>
        <fullName evidence="8">alanine transaminase</fullName>
        <ecNumber evidence="8">2.6.1.2</ecNumber>
    </recommendedName>
</protein>
<dbReference type="GO" id="GO:0030170">
    <property type="term" value="F:pyridoxal phosphate binding"/>
    <property type="evidence" value="ECO:0007669"/>
    <property type="project" value="InterPro"/>
</dbReference>
<dbReference type="Gene3D" id="3.40.640.10">
    <property type="entry name" value="Type I PLP-dependent aspartate aminotransferase-like (Major domain)"/>
    <property type="match status" value="1"/>
</dbReference>
<evidence type="ECO:0000313" key="11">
    <source>
        <dbReference type="EMBL" id="TNN22537.1"/>
    </source>
</evidence>
<dbReference type="GO" id="GO:0004021">
    <property type="term" value="F:L-alanine:2-oxoglutarate aminotransferase activity"/>
    <property type="evidence" value="ECO:0007669"/>
    <property type="project" value="UniProtKB-EC"/>
</dbReference>
<evidence type="ECO:0000256" key="2">
    <source>
        <dbReference type="ARBA" id="ARBA00011738"/>
    </source>
</evidence>
<evidence type="ECO:0000256" key="1">
    <source>
        <dbReference type="ARBA" id="ARBA00001933"/>
    </source>
</evidence>
<reference evidence="11 12" key="1">
    <citation type="submission" date="2019-03" db="EMBL/GenBank/DDBJ databases">
        <title>First draft genome of Liparis tanakae, snailfish: a comprehensive survey of snailfish specific genes.</title>
        <authorList>
            <person name="Kim W."/>
            <person name="Song I."/>
            <person name="Jeong J.-H."/>
            <person name="Kim D."/>
            <person name="Kim S."/>
            <person name="Ryu S."/>
            <person name="Song J.Y."/>
            <person name="Lee S.K."/>
        </authorList>
    </citation>
    <scope>NUCLEOTIDE SEQUENCE [LARGE SCALE GENOMIC DNA]</scope>
    <source>
        <tissue evidence="11">Muscle</tissue>
    </source>
</reference>
<gene>
    <name evidence="11" type="primary">GPT</name>
    <name evidence="11" type="ORF">EYF80_067349</name>
</gene>
<dbReference type="EC" id="2.6.1.2" evidence="8"/>
<keyword evidence="12" id="KW-1185">Reference proteome</keyword>
<dbReference type="InterPro" id="IPR004839">
    <property type="entry name" value="Aminotransferase_I/II_large"/>
</dbReference>
<evidence type="ECO:0000313" key="12">
    <source>
        <dbReference type="Proteomes" id="UP000314294"/>
    </source>
</evidence>
<comment type="pathway">
    <text evidence="6">Amino-acid degradation; L-alanine degradation via transaminase pathway; pyruvate from L-alanine: step 1/1.</text>
</comment>
<organism evidence="11 12">
    <name type="scientific">Liparis tanakae</name>
    <name type="common">Tanaka's snailfish</name>
    <dbReference type="NCBI Taxonomy" id="230148"/>
    <lineage>
        <taxon>Eukaryota</taxon>
        <taxon>Metazoa</taxon>
        <taxon>Chordata</taxon>
        <taxon>Craniata</taxon>
        <taxon>Vertebrata</taxon>
        <taxon>Euteleostomi</taxon>
        <taxon>Actinopterygii</taxon>
        <taxon>Neopterygii</taxon>
        <taxon>Teleostei</taxon>
        <taxon>Neoteleostei</taxon>
        <taxon>Acanthomorphata</taxon>
        <taxon>Eupercaria</taxon>
        <taxon>Perciformes</taxon>
        <taxon>Cottioidei</taxon>
        <taxon>Cottales</taxon>
        <taxon>Liparidae</taxon>
        <taxon>Liparis</taxon>
    </lineage>
</organism>
<evidence type="ECO:0000256" key="7">
    <source>
        <dbReference type="ARBA" id="ARBA00025785"/>
    </source>
</evidence>
<dbReference type="FunFam" id="3.40.640.10:FF:000236">
    <property type="entry name" value="Alanine aminotransferase 2"/>
    <property type="match status" value="1"/>
</dbReference>
<evidence type="ECO:0000256" key="3">
    <source>
        <dbReference type="ARBA" id="ARBA00022576"/>
    </source>
</evidence>
<dbReference type="InterPro" id="IPR045088">
    <property type="entry name" value="ALAT1/2-like"/>
</dbReference>
<keyword evidence="3 11" id="KW-0032">Aminotransferase</keyword>
<dbReference type="SUPFAM" id="SSF53383">
    <property type="entry name" value="PLP-dependent transferases"/>
    <property type="match status" value="1"/>
</dbReference>
<dbReference type="Pfam" id="PF00155">
    <property type="entry name" value="Aminotran_1_2"/>
    <property type="match status" value="1"/>
</dbReference>
<name>A0A4Z2E1D2_9TELE</name>
<dbReference type="CDD" id="cd00609">
    <property type="entry name" value="AAT_like"/>
    <property type="match status" value="1"/>
</dbReference>
<dbReference type="AlphaFoldDB" id="A0A4Z2E1D2"/>
<dbReference type="EMBL" id="SRLO01022009">
    <property type="protein sequence ID" value="TNN22537.1"/>
    <property type="molecule type" value="Genomic_DNA"/>
</dbReference>
<dbReference type="InterPro" id="IPR015424">
    <property type="entry name" value="PyrdxlP-dep_Trfase"/>
</dbReference>
<dbReference type="GO" id="GO:0042853">
    <property type="term" value="P:L-alanine catabolic process"/>
    <property type="evidence" value="ECO:0007669"/>
    <property type="project" value="UniProtKB-UniPathway"/>
</dbReference>
<proteinExistence type="inferred from homology"/>
<comment type="cofactor">
    <cofactor evidence="1">
        <name>pyridoxal 5'-phosphate</name>
        <dbReference type="ChEBI" id="CHEBI:597326"/>
    </cofactor>
</comment>
<comment type="caution">
    <text evidence="11">The sequence shown here is derived from an EMBL/GenBank/DDBJ whole genome shotgun (WGS) entry which is preliminary data.</text>
</comment>
<evidence type="ECO:0000256" key="9">
    <source>
        <dbReference type="ARBA" id="ARBA00047412"/>
    </source>
</evidence>
<evidence type="ECO:0000256" key="4">
    <source>
        <dbReference type="ARBA" id="ARBA00022679"/>
    </source>
</evidence>
<feature type="domain" description="Aminotransferase class I/classII large" evidence="10">
    <location>
        <begin position="5"/>
        <end position="188"/>
    </location>
</feature>
<dbReference type="UniPathway" id="UPA00528">
    <property type="reaction ID" value="UER00586"/>
</dbReference>
<accession>A0A4Z2E1D2</accession>
<dbReference type="PANTHER" id="PTHR11751:SF469">
    <property type="entry name" value="ALANINE TRANSAMINASE"/>
    <property type="match status" value="1"/>
</dbReference>
<evidence type="ECO:0000256" key="5">
    <source>
        <dbReference type="ARBA" id="ARBA00022898"/>
    </source>
</evidence>
<keyword evidence="5" id="KW-0663">Pyridoxal phosphate</keyword>
<dbReference type="OrthoDB" id="1732682at2759"/>
<keyword evidence="4 11" id="KW-0808">Transferase</keyword>